<feature type="transmembrane region" description="Helical" evidence="10">
    <location>
        <begin position="149"/>
        <end position="171"/>
    </location>
</feature>
<dbReference type="PROSITE" id="PS00237">
    <property type="entry name" value="G_PROTEIN_RECEP_F1_1"/>
    <property type="match status" value="1"/>
</dbReference>
<dbReference type="PROSITE" id="PS50262">
    <property type="entry name" value="G_PROTEIN_RECEP_F1_2"/>
    <property type="match status" value="1"/>
</dbReference>
<dbReference type="GO" id="GO:0005886">
    <property type="term" value="C:plasma membrane"/>
    <property type="evidence" value="ECO:0007669"/>
    <property type="project" value="UniProtKB-SubCell"/>
</dbReference>
<organism evidence="12 13">
    <name type="scientific">Pocillopora meandrina</name>
    <dbReference type="NCBI Taxonomy" id="46732"/>
    <lineage>
        <taxon>Eukaryota</taxon>
        <taxon>Metazoa</taxon>
        <taxon>Cnidaria</taxon>
        <taxon>Anthozoa</taxon>
        <taxon>Hexacorallia</taxon>
        <taxon>Scleractinia</taxon>
        <taxon>Astrocoeniina</taxon>
        <taxon>Pocilloporidae</taxon>
        <taxon>Pocillopora</taxon>
    </lineage>
</organism>
<evidence type="ECO:0000256" key="2">
    <source>
        <dbReference type="ARBA" id="ARBA00022475"/>
    </source>
</evidence>
<evidence type="ECO:0000259" key="11">
    <source>
        <dbReference type="PROSITE" id="PS50262"/>
    </source>
</evidence>
<keyword evidence="6 10" id="KW-0472">Membrane</keyword>
<evidence type="ECO:0000256" key="10">
    <source>
        <dbReference type="SAM" id="Phobius"/>
    </source>
</evidence>
<evidence type="ECO:0000256" key="8">
    <source>
        <dbReference type="ARBA" id="ARBA00023224"/>
    </source>
</evidence>
<dbReference type="Gene3D" id="1.20.1070.10">
    <property type="entry name" value="Rhodopsin 7-helix transmembrane proteins"/>
    <property type="match status" value="1"/>
</dbReference>
<evidence type="ECO:0000313" key="13">
    <source>
        <dbReference type="Proteomes" id="UP001159428"/>
    </source>
</evidence>
<proteinExistence type="inferred from homology"/>
<evidence type="ECO:0000313" key="12">
    <source>
        <dbReference type="EMBL" id="CAH3046679.1"/>
    </source>
</evidence>
<dbReference type="EMBL" id="CALNXJ010000008">
    <property type="protein sequence ID" value="CAH3046679.1"/>
    <property type="molecule type" value="Genomic_DNA"/>
</dbReference>
<feature type="domain" description="G-protein coupled receptors family 1 profile" evidence="11">
    <location>
        <begin position="42"/>
        <end position="215"/>
    </location>
</feature>
<dbReference type="SUPFAM" id="SSF81321">
    <property type="entry name" value="Family A G protein-coupled receptor-like"/>
    <property type="match status" value="1"/>
</dbReference>
<dbReference type="PANTHER" id="PTHR24249:SF372">
    <property type="entry name" value="G-PROTEIN COUPLED RECEPTORS FAMILY 1 PROFILE DOMAIN-CONTAINING PROTEIN"/>
    <property type="match status" value="1"/>
</dbReference>
<dbReference type="PANTHER" id="PTHR24249">
    <property type="entry name" value="HISTAMINE RECEPTOR-RELATED G-PROTEIN COUPLED RECEPTOR"/>
    <property type="match status" value="1"/>
</dbReference>
<dbReference type="CDD" id="cd00637">
    <property type="entry name" value="7tm_classA_rhodopsin-like"/>
    <property type="match status" value="1"/>
</dbReference>
<protein>
    <recommendedName>
        <fullName evidence="11">G-protein coupled receptors family 1 profile domain-containing protein</fullName>
    </recommendedName>
</protein>
<evidence type="ECO:0000256" key="9">
    <source>
        <dbReference type="RuleBase" id="RU000688"/>
    </source>
</evidence>
<comment type="caution">
    <text evidence="12">The sequence shown here is derived from an EMBL/GenBank/DDBJ whole genome shotgun (WGS) entry which is preliminary data.</text>
</comment>
<name>A0AAU9W3M1_9CNID</name>
<comment type="similarity">
    <text evidence="9">Belongs to the G-protein coupled receptor 1 family.</text>
</comment>
<keyword evidence="7 9" id="KW-0675">Receptor</keyword>
<dbReference type="Pfam" id="PF00001">
    <property type="entry name" value="7tm_1"/>
    <property type="match status" value="1"/>
</dbReference>
<evidence type="ECO:0000256" key="7">
    <source>
        <dbReference type="ARBA" id="ARBA00023170"/>
    </source>
</evidence>
<gene>
    <name evidence="12" type="ORF">PMEA_00033389</name>
</gene>
<comment type="subcellular location">
    <subcellularLocation>
        <location evidence="1">Cell membrane</location>
        <topology evidence="1">Multi-pass membrane protein</topology>
    </subcellularLocation>
</comment>
<evidence type="ECO:0000256" key="5">
    <source>
        <dbReference type="ARBA" id="ARBA00023040"/>
    </source>
</evidence>
<feature type="transmembrane region" description="Helical" evidence="10">
    <location>
        <begin position="62"/>
        <end position="86"/>
    </location>
</feature>
<dbReference type="PRINTS" id="PR00237">
    <property type="entry name" value="GPCRRHODOPSN"/>
</dbReference>
<evidence type="ECO:0000256" key="6">
    <source>
        <dbReference type="ARBA" id="ARBA00023136"/>
    </source>
</evidence>
<feature type="transmembrane region" description="Helical" evidence="10">
    <location>
        <begin position="177"/>
        <end position="199"/>
    </location>
</feature>
<evidence type="ECO:0000256" key="1">
    <source>
        <dbReference type="ARBA" id="ARBA00004651"/>
    </source>
</evidence>
<dbReference type="InterPro" id="IPR017452">
    <property type="entry name" value="GPCR_Rhodpsn_7TM"/>
</dbReference>
<dbReference type="Proteomes" id="UP001159428">
    <property type="component" value="Unassembled WGS sequence"/>
</dbReference>
<dbReference type="AlphaFoldDB" id="A0AAU9W3M1"/>
<dbReference type="InterPro" id="IPR050569">
    <property type="entry name" value="TAAR"/>
</dbReference>
<evidence type="ECO:0000256" key="3">
    <source>
        <dbReference type="ARBA" id="ARBA00022692"/>
    </source>
</evidence>
<reference evidence="12 13" key="1">
    <citation type="submission" date="2022-05" db="EMBL/GenBank/DDBJ databases">
        <authorList>
            <consortium name="Genoscope - CEA"/>
            <person name="William W."/>
        </authorList>
    </citation>
    <scope>NUCLEOTIDE SEQUENCE [LARGE SCALE GENOMIC DNA]</scope>
</reference>
<dbReference type="InterPro" id="IPR000276">
    <property type="entry name" value="GPCR_Rhodpsn"/>
</dbReference>
<keyword evidence="2" id="KW-1003">Cell membrane</keyword>
<sequence>MKALEKFCDDISKYYAEKHEFYSWYVLLCVLNAMLALSATFGNIIIICALTKTTCALCTSKILLRGLAFTDLGVGLVVQPLYISVIAEILLKDSFSSNDSECNTKIAFLVLGTFLTSASFFIVSAISFDRFLAITLHLRYREIVTERKVTITISVLWALSAVTSVGYLLIGDINREVVSIAFTITFLVTTTITFAKIHLAVRRHRSQISAQERKV</sequence>
<keyword evidence="5 9" id="KW-0297">G-protein coupled receptor</keyword>
<feature type="transmembrane region" description="Helical" evidence="10">
    <location>
        <begin position="22"/>
        <end position="50"/>
    </location>
</feature>
<accession>A0AAU9W3M1</accession>
<feature type="transmembrane region" description="Helical" evidence="10">
    <location>
        <begin position="106"/>
        <end position="128"/>
    </location>
</feature>
<evidence type="ECO:0000256" key="4">
    <source>
        <dbReference type="ARBA" id="ARBA00022989"/>
    </source>
</evidence>
<keyword evidence="13" id="KW-1185">Reference proteome</keyword>
<keyword evidence="8 9" id="KW-0807">Transducer</keyword>
<keyword evidence="3 9" id="KW-0812">Transmembrane</keyword>
<keyword evidence="4 10" id="KW-1133">Transmembrane helix</keyword>
<dbReference type="GO" id="GO:0004930">
    <property type="term" value="F:G protein-coupled receptor activity"/>
    <property type="evidence" value="ECO:0007669"/>
    <property type="project" value="UniProtKB-KW"/>
</dbReference>